<comment type="catalytic activity">
    <reaction evidence="7">
        <text>L-threonyl-[protein] + ATP = O-phospho-L-threonyl-[protein] + ADP + H(+)</text>
        <dbReference type="Rhea" id="RHEA:46608"/>
        <dbReference type="Rhea" id="RHEA-COMP:11060"/>
        <dbReference type="Rhea" id="RHEA-COMP:11605"/>
        <dbReference type="ChEBI" id="CHEBI:15378"/>
        <dbReference type="ChEBI" id="CHEBI:30013"/>
        <dbReference type="ChEBI" id="CHEBI:30616"/>
        <dbReference type="ChEBI" id="CHEBI:61977"/>
        <dbReference type="ChEBI" id="CHEBI:456216"/>
        <dbReference type="EC" id="2.7.11.1"/>
    </reaction>
</comment>
<dbReference type="Pfam" id="PF00069">
    <property type="entry name" value="Pkinase"/>
    <property type="match status" value="1"/>
</dbReference>
<keyword evidence="11" id="KW-1185">Reference proteome</keyword>
<dbReference type="PROSITE" id="PS50011">
    <property type="entry name" value="PROTEIN_KINASE_DOM"/>
    <property type="match status" value="1"/>
</dbReference>
<feature type="compositionally biased region" description="Low complexity" evidence="9">
    <location>
        <begin position="176"/>
        <end position="187"/>
    </location>
</feature>
<keyword evidence="2" id="KW-0723">Serine/threonine-protein kinase</keyword>
<evidence type="ECO:0000256" key="9">
    <source>
        <dbReference type="SAM" id="MobiDB-lite"/>
    </source>
</evidence>
<protein>
    <recommendedName>
        <fullName evidence="1">non-specific serine/threonine protein kinase</fullName>
        <ecNumber evidence="1">2.7.11.1</ecNumber>
    </recommendedName>
</protein>
<dbReference type="Proteomes" id="UP000887565">
    <property type="component" value="Unplaced"/>
</dbReference>
<reference evidence="12" key="1">
    <citation type="submission" date="2022-11" db="UniProtKB">
        <authorList>
            <consortium name="WormBaseParasite"/>
        </authorList>
    </citation>
    <scope>IDENTIFICATION</scope>
</reference>
<dbReference type="WBParaSite" id="nRc.2.0.1.t01945-RA">
    <property type="protein sequence ID" value="nRc.2.0.1.t01945-RA"/>
    <property type="gene ID" value="nRc.2.0.1.g01945"/>
</dbReference>
<evidence type="ECO:0000259" key="10">
    <source>
        <dbReference type="PROSITE" id="PS50011"/>
    </source>
</evidence>
<keyword evidence="3" id="KW-0808">Transferase</keyword>
<sequence>MRRIFHGSKQNTATASAVEKDLKGAVFNVSGLHVAIENKIAEGGFSFVYVVRCNKTNRVYALKRQFVNELRLLEACKREIEITRTLGAHPNIVSYVSSSLKAGPDGVYEYLLVTNYYKDSVLQMMNDRLAAGKYLTIKEILKIFSDVCCAVARLHHCQTPVIHRDLKVENLLLEPTTSTKSGSSSDRSSTHPHHHNHQASTFPFNCVLCDFGSCTTRHVTPGDKASSISTSSTMLALQDEIARFTTLSYRAPELVDLYSGFPITTKVDIWALGVMLFKLCFFTLPFGESTLAIQSATFSFPSEPSYPAELLGLIIYLLNPDPHKRPDIFQLASVVFCLLGQECPVKNLNNTEAVSMQYVVQLYANFQNKNRCISTTIADSIDSPNNRTAVTPSKLSSSSSQNCDMNAIIGTTKPTTQMVPEIVNPTTNSTSVVPRQRPRVQQTAISPATAFTLINNRAENAVGPWKPKVIFICAYLNISIVQTLRQKFSRTFKFLIFLKTDFFRNFKMMDLRERSFYPMKNNLINPEKISRCFVRFSIGKTCQKQKTSISREQQLGKNYEKNLTSKKQ</sequence>
<evidence type="ECO:0000256" key="4">
    <source>
        <dbReference type="ARBA" id="ARBA00022741"/>
    </source>
</evidence>
<dbReference type="GO" id="GO:0005524">
    <property type="term" value="F:ATP binding"/>
    <property type="evidence" value="ECO:0007669"/>
    <property type="project" value="UniProtKB-KW"/>
</dbReference>
<dbReference type="SUPFAM" id="SSF56112">
    <property type="entry name" value="Protein kinase-like (PK-like)"/>
    <property type="match status" value="1"/>
</dbReference>
<keyword evidence="4" id="KW-0547">Nucleotide-binding</keyword>
<feature type="domain" description="Protein kinase" evidence="10">
    <location>
        <begin position="34"/>
        <end position="337"/>
    </location>
</feature>
<evidence type="ECO:0000256" key="3">
    <source>
        <dbReference type="ARBA" id="ARBA00022679"/>
    </source>
</evidence>
<dbReference type="GO" id="GO:0004674">
    <property type="term" value="F:protein serine/threonine kinase activity"/>
    <property type="evidence" value="ECO:0007669"/>
    <property type="project" value="UniProtKB-KW"/>
</dbReference>
<evidence type="ECO:0000256" key="8">
    <source>
        <dbReference type="ARBA" id="ARBA00048679"/>
    </source>
</evidence>
<dbReference type="GO" id="GO:0045747">
    <property type="term" value="P:positive regulation of Notch signaling pathway"/>
    <property type="evidence" value="ECO:0007669"/>
    <property type="project" value="TreeGrafter"/>
</dbReference>
<organism evidence="11 12">
    <name type="scientific">Romanomermis culicivorax</name>
    <name type="common">Nematode worm</name>
    <dbReference type="NCBI Taxonomy" id="13658"/>
    <lineage>
        <taxon>Eukaryota</taxon>
        <taxon>Metazoa</taxon>
        <taxon>Ecdysozoa</taxon>
        <taxon>Nematoda</taxon>
        <taxon>Enoplea</taxon>
        <taxon>Dorylaimia</taxon>
        <taxon>Mermithida</taxon>
        <taxon>Mermithoidea</taxon>
        <taxon>Mermithidae</taxon>
        <taxon>Romanomermis</taxon>
    </lineage>
</organism>
<dbReference type="InterPro" id="IPR008271">
    <property type="entry name" value="Ser/Thr_kinase_AS"/>
</dbReference>
<comment type="catalytic activity">
    <reaction evidence="8">
        <text>L-seryl-[protein] + ATP = O-phospho-L-seryl-[protein] + ADP + H(+)</text>
        <dbReference type="Rhea" id="RHEA:17989"/>
        <dbReference type="Rhea" id="RHEA-COMP:9863"/>
        <dbReference type="Rhea" id="RHEA-COMP:11604"/>
        <dbReference type="ChEBI" id="CHEBI:15378"/>
        <dbReference type="ChEBI" id="CHEBI:29999"/>
        <dbReference type="ChEBI" id="CHEBI:30616"/>
        <dbReference type="ChEBI" id="CHEBI:83421"/>
        <dbReference type="ChEBI" id="CHEBI:456216"/>
        <dbReference type="EC" id="2.7.11.1"/>
    </reaction>
</comment>
<dbReference type="EC" id="2.7.11.1" evidence="1"/>
<evidence type="ECO:0000256" key="2">
    <source>
        <dbReference type="ARBA" id="ARBA00022527"/>
    </source>
</evidence>
<evidence type="ECO:0000256" key="5">
    <source>
        <dbReference type="ARBA" id="ARBA00022777"/>
    </source>
</evidence>
<dbReference type="InterPro" id="IPR011009">
    <property type="entry name" value="Kinase-like_dom_sf"/>
</dbReference>
<dbReference type="InterPro" id="IPR000719">
    <property type="entry name" value="Prot_kinase_dom"/>
</dbReference>
<evidence type="ECO:0000256" key="6">
    <source>
        <dbReference type="ARBA" id="ARBA00022840"/>
    </source>
</evidence>
<dbReference type="Gene3D" id="1.10.510.10">
    <property type="entry name" value="Transferase(Phosphotransferase) domain 1"/>
    <property type="match status" value="1"/>
</dbReference>
<dbReference type="GO" id="GO:0035612">
    <property type="term" value="F:AP-2 adaptor complex binding"/>
    <property type="evidence" value="ECO:0007669"/>
    <property type="project" value="TreeGrafter"/>
</dbReference>
<dbReference type="SMART" id="SM00220">
    <property type="entry name" value="S_TKc"/>
    <property type="match status" value="1"/>
</dbReference>
<dbReference type="PANTHER" id="PTHR22967:SF57">
    <property type="entry name" value="AUXILIN, ISOFORM A-RELATED"/>
    <property type="match status" value="1"/>
</dbReference>
<evidence type="ECO:0000313" key="12">
    <source>
        <dbReference type="WBParaSite" id="nRc.2.0.1.t01945-RA"/>
    </source>
</evidence>
<dbReference type="PROSITE" id="PS00108">
    <property type="entry name" value="PROTEIN_KINASE_ST"/>
    <property type="match status" value="1"/>
</dbReference>
<accession>A0A915HKF9</accession>
<dbReference type="PANTHER" id="PTHR22967">
    <property type="entry name" value="SERINE/THREONINE PROTEIN KINASE"/>
    <property type="match status" value="1"/>
</dbReference>
<dbReference type="GO" id="GO:2000369">
    <property type="term" value="P:regulation of clathrin-dependent endocytosis"/>
    <property type="evidence" value="ECO:0007669"/>
    <property type="project" value="TreeGrafter"/>
</dbReference>
<evidence type="ECO:0000313" key="11">
    <source>
        <dbReference type="Proteomes" id="UP000887565"/>
    </source>
</evidence>
<proteinExistence type="predicted"/>
<keyword evidence="6" id="KW-0067">ATP-binding</keyword>
<dbReference type="GO" id="GO:0005737">
    <property type="term" value="C:cytoplasm"/>
    <property type="evidence" value="ECO:0007669"/>
    <property type="project" value="TreeGrafter"/>
</dbReference>
<evidence type="ECO:0000256" key="1">
    <source>
        <dbReference type="ARBA" id="ARBA00012513"/>
    </source>
</evidence>
<dbReference type="AlphaFoldDB" id="A0A915HKF9"/>
<keyword evidence="5" id="KW-0418">Kinase</keyword>
<name>A0A915HKF9_ROMCU</name>
<feature type="region of interest" description="Disordered" evidence="9">
    <location>
        <begin position="176"/>
        <end position="197"/>
    </location>
</feature>
<evidence type="ECO:0000256" key="7">
    <source>
        <dbReference type="ARBA" id="ARBA00047899"/>
    </source>
</evidence>